<feature type="domain" description="Fe-S hydro-lyase tartrate dehydratase alpha-type catalytic" evidence="7">
    <location>
        <begin position="11"/>
        <end position="277"/>
    </location>
</feature>
<sequence>MREISSEEITSAIKQIAIKSNCILSDDVISALKEKYEMEESKVGKEILSQILENDKIAAKEKMPICQDTGVAVVFVELGQEVHVNGDINEAIHEGVRQGYKEGYLRKSIVENPLYRKNTNDNTPAVIHIKLVPGDKVKLTIAPKGGGSENMSKIKMLKPLEGEEGVKKFILKAISEAGGNPCPPIVVGVGIGGTFEKAALMAKEALLRPLNDHNEDPRIANLEDKLLNDINKLGIGPMGLGGRTTSLGVKINIHPCHIASLPVAVNINCHAARHETIIL</sequence>
<evidence type="ECO:0000259" key="7">
    <source>
        <dbReference type="Pfam" id="PF05681"/>
    </source>
</evidence>
<dbReference type="NCBIfam" id="NF004885">
    <property type="entry name" value="PRK06246.1"/>
    <property type="match status" value="1"/>
</dbReference>
<dbReference type="InterPro" id="IPR004646">
    <property type="entry name" value="Fe-S_hydro-lyase_TtdA-typ_cat"/>
</dbReference>
<keyword evidence="5" id="KW-0411">Iron-sulfur</keyword>
<evidence type="ECO:0000256" key="2">
    <source>
        <dbReference type="ARBA" id="ARBA00022485"/>
    </source>
</evidence>
<dbReference type="EMBL" id="LGVR01000008">
    <property type="protein sequence ID" value="KOA89894.1"/>
    <property type="molecule type" value="Genomic_DNA"/>
</dbReference>
<evidence type="ECO:0000256" key="4">
    <source>
        <dbReference type="ARBA" id="ARBA00023004"/>
    </source>
</evidence>
<dbReference type="GO" id="GO:0051539">
    <property type="term" value="F:4 iron, 4 sulfur cluster binding"/>
    <property type="evidence" value="ECO:0007669"/>
    <property type="project" value="UniProtKB-KW"/>
</dbReference>
<dbReference type="Proteomes" id="UP000037540">
    <property type="component" value="Unassembled WGS sequence"/>
</dbReference>
<keyword evidence="4" id="KW-0408">Iron</keyword>
<dbReference type="PANTHER" id="PTHR30389:SF17">
    <property type="entry name" value="L(+)-TARTRATE DEHYDRATASE SUBUNIT ALPHA-RELATED"/>
    <property type="match status" value="1"/>
</dbReference>
<comment type="caution">
    <text evidence="8">The sequence shown here is derived from an EMBL/GenBank/DDBJ whole genome shotgun (WGS) entry which is preliminary data.</text>
</comment>
<keyword evidence="2" id="KW-0004">4Fe-4S</keyword>
<dbReference type="NCBIfam" id="TIGR00722">
    <property type="entry name" value="ttdA_fumA_fumB"/>
    <property type="match status" value="1"/>
</dbReference>
<dbReference type="GO" id="GO:0004333">
    <property type="term" value="F:fumarate hydratase activity"/>
    <property type="evidence" value="ECO:0007669"/>
    <property type="project" value="UniProtKB-EC"/>
</dbReference>
<organism evidence="8 9">
    <name type="scientific">Clostridium botulinum</name>
    <dbReference type="NCBI Taxonomy" id="1491"/>
    <lineage>
        <taxon>Bacteria</taxon>
        <taxon>Bacillati</taxon>
        <taxon>Bacillota</taxon>
        <taxon>Clostridia</taxon>
        <taxon>Eubacteriales</taxon>
        <taxon>Clostridiaceae</taxon>
        <taxon>Clostridium</taxon>
    </lineage>
</organism>
<gene>
    <name evidence="8" type="ORF">ADU74_02525</name>
</gene>
<dbReference type="EC" id="4.2.1.2" evidence="8"/>
<evidence type="ECO:0000256" key="6">
    <source>
        <dbReference type="ARBA" id="ARBA00023239"/>
    </source>
</evidence>
<dbReference type="PANTHER" id="PTHR30389">
    <property type="entry name" value="FUMARATE HYDRATASE-RELATED"/>
    <property type="match status" value="1"/>
</dbReference>
<protein>
    <submittedName>
        <fullName evidence="8">Fumarate hydratase</fullName>
        <ecNumber evidence="8">4.2.1.2</ecNumber>
    </submittedName>
</protein>
<evidence type="ECO:0000313" key="8">
    <source>
        <dbReference type="EMBL" id="KOA89894.1"/>
    </source>
</evidence>
<evidence type="ECO:0000256" key="5">
    <source>
        <dbReference type="ARBA" id="ARBA00023014"/>
    </source>
</evidence>
<name>A0A9Q1ZBN5_CLOBO</name>
<accession>A0A9Q1ZBN5</accession>
<dbReference type="Pfam" id="PF05681">
    <property type="entry name" value="Fumerase"/>
    <property type="match status" value="1"/>
</dbReference>
<dbReference type="GO" id="GO:0046872">
    <property type="term" value="F:metal ion binding"/>
    <property type="evidence" value="ECO:0007669"/>
    <property type="project" value="UniProtKB-KW"/>
</dbReference>
<dbReference type="RefSeq" id="WP_029169708.1">
    <property type="nucleotide sequence ID" value="NZ_LGVP01000044.1"/>
</dbReference>
<evidence type="ECO:0000256" key="3">
    <source>
        <dbReference type="ARBA" id="ARBA00022723"/>
    </source>
</evidence>
<comment type="similarity">
    <text evidence="1">Belongs to the class-I fumarase family.</text>
</comment>
<proteinExistence type="inferred from homology"/>
<reference evidence="8 9" key="1">
    <citation type="submission" date="2015-07" db="EMBL/GenBank/DDBJ databases">
        <title>Draft genome sequences of 17 French Clostridium botulinum group III.</title>
        <authorList>
            <person name="Woudstra C."/>
            <person name="Le Marechal C."/>
            <person name="Souillard R."/>
            <person name="Bayon-Auboyer M.-H."/>
            <person name="Dessouter D."/>
            <person name="Fach P."/>
        </authorList>
    </citation>
    <scope>NUCLEOTIDE SEQUENCE [LARGE SCALE GENOMIC DNA]</scope>
    <source>
        <strain evidence="8 9">12LNRI-CD</strain>
    </source>
</reference>
<keyword evidence="3" id="KW-0479">Metal-binding</keyword>
<evidence type="ECO:0000256" key="1">
    <source>
        <dbReference type="ARBA" id="ARBA00008876"/>
    </source>
</evidence>
<keyword evidence="6 8" id="KW-0456">Lyase</keyword>
<evidence type="ECO:0000313" key="9">
    <source>
        <dbReference type="Proteomes" id="UP000037540"/>
    </source>
</evidence>
<dbReference type="InterPro" id="IPR051208">
    <property type="entry name" value="Class-I_Fumarase/Tartrate_DH"/>
</dbReference>
<dbReference type="AlphaFoldDB" id="A0A9Q1ZBN5"/>